<protein>
    <submittedName>
        <fullName evidence="1">DUF4254 domain-containing protein</fullName>
    </submittedName>
</protein>
<dbReference type="Pfam" id="PF14063">
    <property type="entry name" value="DUF4254"/>
    <property type="match status" value="1"/>
</dbReference>
<keyword evidence="2" id="KW-1185">Reference proteome</keyword>
<evidence type="ECO:0000313" key="2">
    <source>
        <dbReference type="Proteomes" id="UP000279275"/>
    </source>
</evidence>
<organism evidence="1 2">
    <name type="scientific">Nocardia stercoris</name>
    <dbReference type="NCBI Taxonomy" id="2483361"/>
    <lineage>
        <taxon>Bacteria</taxon>
        <taxon>Bacillati</taxon>
        <taxon>Actinomycetota</taxon>
        <taxon>Actinomycetes</taxon>
        <taxon>Mycobacteriales</taxon>
        <taxon>Nocardiaceae</taxon>
        <taxon>Nocardia</taxon>
    </lineage>
</organism>
<dbReference type="Proteomes" id="UP000279275">
    <property type="component" value="Unassembled WGS sequence"/>
</dbReference>
<dbReference type="InterPro" id="IPR025350">
    <property type="entry name" value="DUF4254"/>
</dbReference>
<gene>
    <name evidence="1" type="ORF">EBN03_12300</name>
</gene>
<dbReference type="AlphaFoldDB" id="A0A3M2L898"/>
<dbReference type="RefSeq" id="WP_122188119.1">
    <property type="nucleotide sequence ID" value="NZ_RFFH01000004.1"/>
</dbReference>
<dbReference type="OrthoDB" id="3352146at2"/>
<proteinExistence type="predicted"/>
<sequence>MGDLPSATALLQAFREPTGVRLEHSVLGAARDLVECHERSYGTLGTGGAIDAERAALIDRIDTWVAHHVQHRGGASLHTETLGAVIDRMAAKWVTAQHALGLTGPADPSGTLPPAADAHLHWVRLAELADGYRDLVTDILEHRRRLPVF</sequence>
<accession>A0A3M2L898</accession>
<name>A0A3M2L898_9NOCA</name>
<comment type="caution">
    <text evidence="1">The sequence shown here is derived from an EMBL/GenBank/DDBJ whole genome shotgun (WGS) entry which is preliminary data.</text>
</comment>
<reference evidence="1 2" key="1">
    <citation type="submission" date="2018-10" db="EMBL/GenBank/DDBJ databases">
        <title>Isolation from cow dung.</title>
        <authorList>
            <person name="Ling L."/>
        </authorList>
    </citation>
    <scope>NUCLEOTIDE SEQUENCE [LARGE SCALE GENOMIC DNA]</scope>
    <source>
        <strain evidence="1 2">NEAU-LL90</strain>
    </source>
</reference>
<evidence type="ECO:0000313" key="1">
    <source>
        <dbReference type="EMBL" id="RMI32733.1"/>
    </source>
</evidence>
<dbReference type="EMBL" id="RFFH01000004">
    <property type="protein sequence ID" value="RMI32733.1"/>
    <property type="molecule type" value="Genomic_DNA"/>
</dbReference>